<protein>
    <submittedName>
        <fullName evidence="10">Response regulator transcription factor</fullName>
    </submittedName>
</protein>
<dbReference type="GO" id="GO:0000156">
    <property type="term" value="F:phosphorelay response regulator activity"/>
    <property type="evidence" value="ECO:0007669"/>
    <property type="project" value="TreeGrafter"/>
</dbReference>
<dbReference type="CDD" id="cd17574">
    <property type="entry name" value="REC_OmpR"/>
    <property type="match status" value="1"/>
</dbReference>
<dbReference type="Pfam" id="PF00072">
    <property type="entry name" value="Response_reg"/>
    <property type="match status" value="1"/>
</dbReference>
<keyword evidence="1 6" id="KW-0597">Phosphoprotein</keyword>
<reference evidence="10" key="1">
    <citation type="submission" date="2020-10" db="EMBL/GenBank/DDBJ databases">
        <authorList>
            <person name="Gilroy R."/>
        </authorList>
    </citation>
    <scope>NUCLEOTIDE SEQUENCE</scope>
    <source>
        <strain evidence="10">14700</strain>
    </source>
</reference>
<dbReference type="Gene3D" id="6.10.250.690">
    <property type="match status" value="1"/>
</dbReference>
<dbReference type="InterPro" id="IPR011006">
    <property type="entry name" value="CheY-like_superfamily"/>
</dbReference>
<dbReference type="SMART" id="SM00862">
    <property type="entry name" value="Trans_reg_C"/>
    <property type="match status" value="1"/>
</dbReference>
<dbReference type="InterPro" id="IPR036388">
    <property type="entry name" value="WH-like_DNA-bd_sf"/>
</dbReference>
<dbReference type="SUPFAM" id="SSF52172">
    <property type="entry name" value="CheY-like"/>
    <property type="match status" value="1"/>
</dbReference>
<dbReference type="Gene3D" id="3.40.50.2300">
    <property type="match status" value="1"/>
</dbReference>
<evidence type="ECO:0000256" key="4">
    <source>
        <dbReference type="ARBA" id="ARBA00023125"/>
    </source>
</evidence>
<dbReference type="GO" id="GO:0005829">
    <property type="term" value="C:cytosol"/>
    <property type="evidence" value="ECO:0007669"/>
    <property type="project" value="TreeGrafter"/>
</dbReference>
<comment type="caution">
    <text evidence="10">The sequence shown here is derived from an EMBL/GenBank/DDBJ whole genome shotgun (WGS) entry which is preliminary data.</text>
</comment>
<dbReference type="InterPro" id="IPR039420">
    <property type="entry name" value="WalR-like"/>
</dbReference>
<evidence type="ECO:0000259" key="9">
    <source>
        <dbReference type="PROSITE" id="PS51755"/>
    </source>
</evidence>
<dbReference type="Gene3D" id="1.10.10.10">
    <property type="entry name" value="Winged helix-like DNA-binding domain superfamily/Winged helix DNA-binding domain"/>
    <property type="match status" value="1"/>
</dbReference>
<dbReference type="PANTHER" id="PTHR48111">
    <property type="entry name" value="REGULATOR OF RPOS"/>
    <property type="match status" value="1"/>
</dbReference>
<evidence type="ECO:0000256" key="7">
    <source>
        <dbReference type="PROSITE-ProRule" id="PRU01091"/>
    </source>
</evidence>
<keyword evidence="3" id="KW-0805">Transcription regulation</keyword>
<evidence type="ECO:0000259" key="8">
    <source>
        <dbReference type="PROSITE" id="PS50110"/>
    </source>
</evidence>
<evidence type="ECO:0000313" key="11">
    <source>
        <dbReference type="Proteomes" id="UP000810292"/>
    </source>
</evidence>
<dbReference type="PANTHER" id="PTHR48111:SF21">
    <property type="entry name" value="DNA-BINDING DUAL MASTER TRANSCRIPTIONAL REGULATOR RPAA"/>
    <property type="match status" value="1"/>
</dbReference>
<dbReference type="InterPro" id="IPR001789">
    <property type="entry name" value="Sig_transdc_resp-reg_receiver"/>
</dbReference>
<name>A0A9D9I9M8_9SPIO</name>
<dbReference type="AlphaFoldDB" id="A0A9D9I9M8"/>
<dbReference type="CDD" id="cd00383">
    <property type="entry name" value="trans_reg_C"/>
    <property type="match status" value="1"/>
</dbReference>
<evidence type="ECO:0000256" key="6">
    <source>
        <dbReference type="PROSITE-ProRule" id="PRU00169"/>
    </source>
</evidence>
<feature type="domain" description="Response regulatory" evidence="8">
    <location>
        <begin position="2"/>
        <end position="118"/>
    </location>
</feature>
<feature type="domain" description="OmpR/PhoB-type" evidence="9">
    <location>
        <begin position="128"/>
        <end position="224"/>
    </location>
</feature>
<reference evidence="10" key="2">
    <citation type="journal article" date="2021" name="PeerJ">
        <title>Extensive microbial diversity within the chicken gut microbiome revealed by metagenomics and culture.</title>
        <authorList>
            <person name="Gilroy R."/>
            <person name="Ravi A."/>
            <person name="Getino M."/>
            <person name="Pursley I."/>
            <person name="Horton D.L."/>
            <person name="Alikhan N.F."/>
            <person name="Baker D."/>
            <person name="Gharbi K."/>
            <person name="Hall N."/>
            <person name="Watson M."/>
            <person name="Adriaenssens E.M."/>
            <person name="Foster-Nyarko E."/>
            <person name="Jarju S."/>
            <person name="Secka A."/>
            <person name="Antonio M."/>
            <person name="Oren A."/>
            <person name="Chaudhuri R.R."/>
            <person name="La Ragione R."/>
            <person name="Hildebrand F."/>
            <person name="Pallen M.J."/>
        </authorList>
    </citation>
    <scope>NUCLEOTIDE SEQUENCE</scope>
    <source>
        <strain evidence="10">14700</strain>
    </source>
</reference>
<accession>A0A9D9I9M8</accession>
<dbReference type="GO" id="GO:0006355">
    <property type="term" value="P:regulation of DNA-templated transcription"/>
    <property type="evidence" value="ECO:0007669"/>
    <property type="project" value="InterPro"/>
</dbReference>
<dbReference type="SMART" id="SM00448">
    <property type="entry name" value="REC"/>
    <property type="match status" value="1"/>
</dbReference>
<feature type="DNA-binding region" description="OmpR/PhoB-type" evidence="7">
    <location>
        <begin position="128"/>
        <end position="224"/>
    </location>
</feature>
<dbReference type="EMBL" id="JADIMF010000031">
    <property type="protein sequence ID" value="MBO8468554.1"/>
    <property type="molecule type" value="Genomic_DNA"/>
</dbReference>
<evidence type="ECO:0000256" key="1">
    <source>
        <dbReference type="ARBA" id="ARBA00022553"/>
    </source>
</evidence>
<evidence type="ECO:0000256" key="2">
    <source>
        <dbReference type="ARBA" id="ARBA00023012"/>
    </source>
</evidence>
<gene>
    <name evidence="10" type="ORF">IAA72_02065</name>
</gene>
<keyword evidence="4 7" id="KW-0238">DNA-binding</keyword>
<dbReference type="PROSITE" id="PS50110">
    <property type="entry name" value="RESPONSE_REGULATORY"/>
    <property type="match status" value="1"/>
</dbReference>
<sequence length="225" mass="24981">MRILVVEDDTDISTLISFHLRSNGFESDSAYTGREAIEMIDKGGYALILLDILLPEISGLEVLEYIRKKAADSRIPVIVTSAMSEESDIIKALELGADDYVTKPFSPKILLARIRSAIRRADGTQEGGNTIKGNGIILDTDTRKAFLDENPVSFTATEFDILSQLMKSDGRVLSRGELIETIKGDDYPVTERSIDVQIASIRKKLGEKGQYIKTVWGIGYRYAEE</sequence>
<evidence type="ECO:0000256" key="5">
    <source>
        <dbReference type="ARBA" id="ARBA00023163"/>
    </source>
</evidence>
<feature type="modified residue" description="4-aspartylphosphate" evidence="6">
    <location>
        <position position="51"/>
    </location>
</feature>
<keyword evidence="5" id="KW-0804">Transcription</keyword>
<proteinExistence type="predicted"/>
<evidence type="ECO:0000313" key="10">
    <source>
        <dbReference type="EMBL" id="MBO8468554.1"/>
    </source>
</evidence>
<dbReference type="GO" id="GO:0032993">
    <property type="term" value="C:protein-DNA complex"/>
    <property type="evidence" value="ECO:0007669"/>
    <property type="project" value="TreeGrafter"/>
</dbReference>
<organism evidence="10 11">
    <name type="scientific">Candidatus Ornithospirochaeta stercoravium</name>
    <dbReference type="NCBI Taxonomy" id="2840897"/>
    <lineage>
        <taxon>Bacteria</taxon>
        <taxon>Pseudomonadati</taxon>
        <taxon>Spirochaetota</taxon>
        <taxon>Spirochaetia</taxon>
        <taxon>Spirochaetales</taxon>
        <taxon>Spirochaetaceae</taxon>
        <taxon>Spirochaetaceae incertae sedis</taxon>
        <taxon>Candidatus Ornithospirochaeta</taxon>
    </lineage>
</organism>
<dbReference type="Proteomes" id="UP000810292">
    <property type="component" value="Unassembled WGS sequence"/>
</dbReference>
<keyword evidence="2" id="KW-0902">Two-component regulatory system</keyword>
<dbReference type="InterPro" id="IPR001867">
    <property type="entry name" value="OmpR/PhoB-type_DNA-bd"/>
</dbReference>
<dbReference type="GO" id="GO:0000976">
    <property type="term" value="F:transcription cis-regulatory region binding"/>
    <property type="evidence" value="ECO:0007669"/>
    <property type="project" value="TreeGrafter"/>
</dbReference>
<dbReference type="Pfam" id="PF00486">
    <property type="entry name" value="Trans_reg_C"/>
    <property type="match status" value="1"/>
</dbReference>
<evidence type="ECO:0000256" key="3">
    <source>
        <dbReference type="ARBA" id="ARBA00023015"/>
    </source>
</evidence>
<dbReference type="PROSITE" id="PS51755">
    <property type="entry name" value="OMPR_PHOB"/>
    <property type="match status" value="1"/>
</dbReference>